<dbReference type="RefSeq" id="WP_145053438.1">
    <property type="nucleotide sequence ID" value="NZ_CP036433.1"/>
</dbReference>
<gene>
    <name evidence="2" type="ORF">Pla8534_25640</name>
</gene>
<feature type="transmembrane region" description="Helical" evidence="1">
    <location>
        <begin position="21"/>
        <end position="42"/>
    </location>
</feature>
<reference evidence="2 3" key="1">
    <citation type="submission" date="2019-02" db="EMBL/GenBank/DDBJ databases">
        <title>Deep-cultivation of Planctomycetes and their phenomic and genomic characterization uncovers novel biology.</title>
        <authorList>
            <person name="Wiegand S."/>
            <person name="Jogler M."/>
            <person name="Boedeker C."/>
            <person name="Pinto D."/>
            <person name="Vollmers J."/>
            <person name="Rivas-Marin E."/>
            <person name="Kohn T."/>
            <person name="Peeters S.H."/>
            <person name="Heuer A."/>
            <person name="Rast P."/>
            <person name="Oberbeckmann S."/>
            <person name="Bunk B."/>
            <person name="Jeske O."/>
            <person name="Meyerdierks A."/>
            <person name="Storesund J.E."/>
            <person name="Kallscheuer N."/>
            <person name="Luecker S."/>
            <person name="Lage O.M."/>
            <person name="Pohl T."/>
            <person name="Merkel B.J."/>
            <person name="Hornburger P."/>
            <person name="Mueller R.-W."/>
            <person name="Bruemmer F."/>
            <person name="Labrenz M."/>
            <person name="Spormann A.M."/>
            <person name="Op den Camp H."/>
            <person name="Overmann J."/>
            <person name="Amann R."/>
            <person name="Jetten M.S.M."/>
            <person name="Mascher T."/>
            <person name="Medema M.H."/>
            <person name="Devos D.P."/>
            <person name="Kaster A.-K."/>
            <person name="Ovreas L."/>
            <person name="Rohde M."/>
            <person name="Galperin M.Y."/>
            <person name="Jogler C."/>
        </authorList>
    </citation>
    <scope>NUCLEOTIDE SEQUENCE [LARGE SCALE GENOMIC DNA]</scope>
    <source>
        <strain evidence="2 3">Pla85_3_4</strain>
    </source>
</reference>
<dbReference type="Pfam" id="PF07963">
    <property type="entry name" value="N_methyl"/>
    <property type="match status" value="1"/>
</dbReference>
<evidence type="ECO:0000313" key="2">
    <source>
        <dbReference type="EMBL" id="QDU94757.1"/>
    </source>
</evidence>
<dbReference type="EMBL" id="CP036433">
    <property type="protein sequence ID" value="QDU94757.1"/>
    <property type="molecule type" value="Genomic_DNA"/>
</dbReference>
<evidence type="ECO:0000313" key="3">
    <source>
        <dbReference type="Proteomes" id="UP000317648"/>
    </source>
</evidence>
<dbReference type="KEGG" id="lcre:Pla8534_25640"/>
<evidence type="ECO:0000256" key="1">
    <source>
        <dbReference type="SAM" id="Phobius"/>
    </source>
</evidence>
<keyword evidence="3" id="KW-1185">Reference proteome</keyword>
<protein>
    <recommendedName>
        <fullName evidence="4">Prepilin-type N-terminal cleavage/methylation domain-containing protein</fullName>
    </recommendedName>
</protein>
<dbReference type="PROSITE" id="PS00409">
    <property type="entry name" value="PROKAR_NTER_METHYL"/>
    <property type="match status" value="1"/>
</dbReference>
<evidence type="ECO:0008006" key="4">
    <source>
        <dbReference type="Google" id="ProtNLM"/>
    </source>
</evidence>
<sequence length="204" mass="22749">MPNGILSTRTSNRQRRGGFTLVEAMTALTVASMAGAMILLAVETSVQTTHYAMEETIAMGMAKQLVDEVLGCRYTAPGGDPYQYPFSANSYEKGGNGRERFNDTDDFVDIETIGAKDIWNQPLGDSDNQGGLRPAAFRAPENFFADWKQEIDVYYVDNDDLSQRLPAGWTSDHRAVEAIISRKLPNGEYQELARLRRVFAYVPH</sequence>
<keyword evidence="1" id="KW-0812">Transmembrane</keyword>
<dbReference type="OrthoDB" id="260065at2"/>
<dbReference type="Proteomes" id="UP000317648">
    <property type="component" value="Chromosome"/>
</dbReference>
<keyword evidence="1" id="KW-0472">Membrane</keyword>
<name>A0A518DSE2_9BACT</name>
<proteinExistence type="predicted"/>
<accession>A0A518DSE2</accession>
<dbReference type="AlphaFoldDB" id="A0A518DSE2"/>
<organism evidence="2 3">
    <name type="scientific">Lignipirellula cremea</name>
    <dbReference type="NCBI Taxonomy" id="2528010"/>
    <lineage>
        <taxon>Bacteria</taxon>
        <taxon>Pseudomonadati</taxon>
        <taxon>Planctomycetota</taxon>
        <taxon>Planctomycetia</taxon>
        <taxon>Pirellulales</taxon>
        <taxon>Pirellulaceae</taxon>
        <taxon>Lignipirellula</taxon>
    </lineage>
</organism>
<keyword evidence="1" id="KW-1133">Transmembrane helix</keyword>
<dbReference type="InterPro" id="IPR012902">
    <property type="entry name" value="N_methyl_site"/>
</dbReference>